<dbReference type="Pfam" id="PF24681">
    <property type="entry name" value="Kelch_KLHDC2_KLHL20_DRC7"/>
    <property type="match status" value="1"/>
</dbReference>
<dbReference type="Gene3D" id="3.30.710.10">
    <property type="entry name" value="Potassium Channel Kv1.1, Chain A"/>
    <property type="match status" value="1"/>
</dbReference>
<proteinExistence type="predicted"/>
<dbReference type="InterPro" id="IPR000210">
    <property type="entry name" value="BTB/POZ_dom"/>
</dbReference>
<dbReference type="Gene3D" id="1.25.40.420">
    <property type="match status" value="1"/>
</dbReference>
<evidence type="ECO:0000313" key="5">
    <source>
        <dbReference type="Proteomes" id="UP000838412"/>
    </source>
</evidence>
<name>A0A8J9YQY5_BRALA</name>
<dbReference type="InterPro" id="IPR006652">
    <property type="entry name" value="Kelch_1"/>
</dbReference>
<dbReference type="InterPro" id="IPR011333">
    <property type="entry name" value="SKP1/BTB/POZ_sf"/>
</dbReference>
<dbReference type="Gene3D" id="2.120.10.80">
    <property type="entry name" value="Kelch-type beta propeller"/>
    <property type="match status" value="1"/>
</dbReference>
<dbReference type="InterPro" id="IPR017096">
    <property type="entry name" value="BTB-kelch_protein"/>
</dbReference>
<dbReference type="PROSITE" id="PS50097">
    <property type="entry name" value="BTB"/>
    <property type="match status" value="1"/>
</dbReference>
<sequence length="596" mass="66534">MADTSVVSYCSSHASKVLQGLDNLRTHGKLVDTKLCVGGHEIPCHRAVLSSCSEYFEAMFCGDTTESQVEKIQIWQVGYEAMKAVVDFAYTAKVTITEENAQSLLEASNLLQVLPIKDACADFLQRQLDPSNCLGILQFADTMSCQQLLKAARKYVLKEFLEVVKQEEFLQLTSEELCRYISDDDLNAEKEETVYNAVMAWVSHDSEERTKALPKVMAHVRFPFMDPVFLVKTVETNGMVASSPEIQAFLREARLYSLTPEEISSQRTKPRKVSGLSYVVVVVGNQARPGHEERPWQPTACYYNPDYQYAGWINLCELPEPTAADLDSPVFEDFAVTTVGNNIMISGGTLSRETLGDTWIYEPHVGLWKAVAAMNAPRYFHTLSVLHGKVYAIGGSSDRDVLNCVEVYSPASNNWSLCSACLPERLWNHTAVSVDGKMYVIGGVTSSGEGCSKVLSCAFSDANEDWRHVSSLPEAMRWVTAAAVQSDVYIVGPGPSEDAPSFLCYKPHSDTWIHLKHRLNWPERPVLFTMTECTGKLYIIQLGENFHEDWQNGSFNTDVALVYDPLTDTMEQLDKLAMKNYSVSGCVTILKNFNLK</sequence>
<dbReference type="OrthoDB" id="9669668at2759"/>
<dbReference type="FunFam" id="1.25.40.420:FF:000001">
    <property type="entry name" value="Kelch-like family member 12"/>
    <property type="match status" value="1"/>
</dbReference>
<dbReference type="PANTHER" id="PTHR24412">
    <property type="entry name" value="KELCH PROTEIN"/>
    <property type="match status" value="1"/>
</dbReference>
<dbReference type="Proteomes" id="UP000838412">
    <property type="component" value="Chromosome 10"/>
</dbReference>
<dbReference type="SMART" id="SM00225">
    <property type="entry name" value="BTB"/>
    <property type="match status" value="1"/>
</dbReference>
<dbReference type="PANTHER" id="PTHR24412:SF272">
    <property type="entry name" value="KELCH-LIKE PROTEIN DIABLO"/>
    <property type="match status" value="1"/>
</dbReference>
<dbReference type="SUPFAM" id="SSF117281">
    <property type="entry name" value="Kelch motif"/>
    <property type="match status" value="1"/>
</dbReference>
<dbReference type="EMBL" id="OV696695">
    <property type="protein sequence ID" value="CAH1237931.1"/>
    <property type="molecule type" value="Genomic_DNA"/>
</dbReference>
<gene>
    <name evidence="4" type="primary">KLHL24</name>
    <name evidence="4" type="ORF">BLAG_LOCUS2713</name>
</gene>
<dbReference type="InterPro" id="IPR015915">
    <property type="entry name" value="Kelch-typ_b-propeller"/>
</dbReference>
<evidence type="ECO:0000256" key="1">
    <source>
        <dbReference type="ARBA" id="ARBA00022441"/>
    </source>
</evidence>
<keyword evidence="2" id="KW-0677">Repeat</keyword>
<dbReference type="SUPFAM" id="SSF54695">
    <property type="entry name" value="POZ domain"/>
    <property type="match status" value="1"/>
</dbReference>
<organism evidence="4 5">
    <name type="scientific">Branchiostoma lanceolatum</name>
    <name type="common">Common lancelet</name>
    <name type="synonym">Amphioxus lanceolatum</name>
    <dbReference type="NCBI Taxonomy" id="7740"/>
    <lineage>
        <taxon>Eukaryota</taxon>
        <taxon>Metazoa</taxon>
        <taxon>Chordata</taxon>
        <taxon>Cephalochordata</taxon>
        <taxon>Leptocardii</taxon>
        <taxon>Amphioxiformes</taxon>
        <taxon>Branchiostomatidae</taxon>
        <taxon>Branchiostoma</taxon>
    </lineage>
</organism>
<dbReference type="Pfam" id="PF00651">
    <property type="entry name" value="BTB"/>
    <property type="match status" value="1"/>
</dbReference>
<protein>
    <submittedName>
        <fullName evidence="4">KLHL24 protein</fullName>
    </submittedName>
</protein>
<feature type="domain" description="BTB" evidence="3">
    <location>
        <begin position="31"/>
        <end position="98"/>
    </location>
</feature>
<accession>A0A8J9YQY5</accession>
<evidence type="ECO:0000259" key="3">
    <source>
        <dbReference type="PROSITE" id="PS50097"/>
    </source>
</evidence>
<dbReference type="PIRSF" id="PIRSF037037">
    <property type="entry name" value="Kelch-like_protein_gigaxonin"/>
    <property type="match status" value="1"/>
</dbReference>
<dbReference type="SMART" id="SM00875">
    <property type="entry name" value="BACK"/>
    <property type="match status" value="1"/>
</dbReference>
<keyword evidence="1" id="KW-0880">Kelch repeat</keyword>
<dbReference type="Pfam" id="PF07707">
    <property type="entry name" value="BACK"/>
    <property type="match status" value="1"/>
</dbReference>
<dbReference type="InterPro" id="IPR011705">
    <property type="entry name" value="BACK"/>
</dbReference>
<dbReference type="AlphaFoldDB" id="A0A8J9YQY5"/>
<dbReference type="SMART" id="SM00612">
    <property type="entry name" value="Kelch"/>
    <property type="match status" value="2"/>
</dbReference>
<evidence type="ECO:0000256" key="2">
    <source>
        <dbReference type="ARBA" id="ARBA00022737"/>
    </source>
</evidence>
<keyword evidence="5" id="KW-1185">Reference proteome</keyword>
<reference evidence="4" key="1">
    <citation type="submission" date="2022-01" db="EMBL/GenBank/DDBJ databases">
        <authorList>
            <person name="Braso-Vives M."/>
        </authorList>
    </citation>
    <scope>NUCLEOTIDE SEQUENCE</scope>
</reference>
<evidence type="ECO:0000313" key="4">
    <source>
        <dbReference type="EMBL" id="CAH1237931.1"/>
    </source>
</evidence>